<dbReference type="OrthoDB" id="649363at2759"/>
<name>A0A9J5ZXJ7_SOLCO</name>
<dbReference type="GO" id="GO:0046872">
    <property type="term" value="F:metal ion binding"/>
    <property type="evidence" value="ECO:0007669"/>
    <property type="project" value="UniProtKB-KW"/>
</dbReference>
<comment type="cofactor">
    <cofactor evidence="1">
        <name>Mg(2+)</name>
        <dbReference type="ChEBI" id="CHEBI:18420"/>
    </cofactor>
</comment>
<keyword evidence="3" id="KW-0460">Magnesium</keyword>
<keyword evidence="5" id="KW-0119">Carbohydrate metabolism</keyword>
<dbReference type="PANTHER" id="PTHR22573:SF59">
    <property type="entry name" value="PHOSPHOGLUCOMUTASE, CHLOROPLASTIC"/>
    <property type="match status" value="1"/>
</dbReference>
<dbReference type="GO" id="GO:0004614">
    <property type="term" value="F:phosphoglucomutase activity"/>
    <property type="evidence" value="ECO:0007669"/>
    <property type="project" value="InterPro"/>
</dbReference>
<evidence type="ECO:0000313" key="7">
    <source>
        <dbReference type="Proteomes" id="UP000824120"/>
    </source>
</evidence>
<keyword evidence="4" id="KW-0413">Isomerase</keyword>
<evidence type="ECO:0000256" key="1">
    <source>
        <dbReference type="ARBA" id="ARBA00001946"/>
    </source>
</evidence>
<evidence type="ECO:0000256" key="4">
    <source>
        <dbReference type="ARBA" id="ARBA00023235"/>
    </source>
</evidence>
<gene>
    <name evidence="6" type="ORF">H5410_016635</name>
</gene>
<organism evidence="6 7">
    <name type="scientific">Solanum commersonii</name>
    <name type="common">Commerson's wild potato</name>
    <name type="synonym">Commerson's nightshade</name>
    <dbReference type="NCBI Taxonomy" id="4109"/>
    <lineage>
        <taxon>Eukaryota</taxon>
        <taxon>Viridiplantae</taxon>
        <taxon>Streptophyta</taxon>
        <taxon>Embryophyta</taxon>
        <taxon>Tracheophyta</taxon>
        <taxon>Spermatophyta</taxon>
        <taxon>Magnoliopsida</taxon>
        <taxon>eudicotyledons</taxon>
        <taxon>Gunneridae</taxon>
        <taxon>Pentapetalae</taxon>
        <taxon>asterids</taxon>
        <taxon>lamiids</taxon>
        <taxon>Solanales</taxon>
        <taxon>Solanaceae</taxon>
        <taxon>Solanoideae</taxon>
        <taxon>Solaneae</taxon>
        <taxon>Solanum</taxon>
    </lineage>
</organism>
<dbReference type="PANTHER" id="PTHR22573">
    <property type="entry name" value="PHOSPHOHEXOMUTASE FAMILY MEMBER"/>
    <property type="match status" value="1"/>
</dbReference>
<dbReference type="GO" id="GO:0005975">
    <property type="term" value="P:carbohydrate metabolic process"/>
    <property type="evidence" value="ECO:0007669"/>
    <property type="project" value="InterPro"/>
</dbReference>
<reference evidence="6 7" key="1">
    <citation type="submission" date="2020-09" db="EMBL/GenBank/DDBJ databases">
        <title>De no assembly of potato wild relative species, Solanum commersonii.</title>
        <authorList>
            <person name="Cho K."/>
        </authorList>
    </citation>
    <scope>NUCLEOTIDE SEQUENCE [LARGE SCALE GENOMIC DNA]</scope>
    <source>
        <strain evidence="6">LZ3.2</strain>
        <tissue evidence="6">Leaf</tissue>
    </source>
</reference>
<proteinExistence type="predicted"/>
<accession>A0A9J5ZXJ7</accession>
<dbReference type="Proteomes" id="UP000824120">
    <property type="component" value="Chromosome 3"/>
</dbReference>
<comment type="caution">
    <text evidence="6">The sequence shown here is derived from an EMBL/GenBank/DDBJ whole genome shotgun (WGS) entry which is preliminary data.</text>
</comment>
<dbReference type="EMBL" id="JACXVP010000003">
    <property type="protein sequence ID" value="KAG5616811.1"/>
    <property type="molecule type" value="Genomic_DNA"/>
</dbReference>
<evidence type="ECO:0000313" key="6">
    <source>
        <dbReference type="EMBL" id="KAG5616811.1"/>
    </source>
</evidence>
<dbReference type="AlphaFoldDB" id="A0A9J5ZXJ7"/>
<protein>
    <submittedName>
        <fullName evidence="6">Uncharacterized protein</fullName>
    </submittedName>
</protein>
<dbReference type="GO" id="GO:0005829">
    <property type="term" value="C:cytosol"/>
    <property type="evidence" value="ECO:0007669"/>
    <property type="project" value="TreeGrafter"/>
</dbReference>
<evidence type="ECO:0000256" key="5">
    <source>
        <dbReference type="ARBA" id="ARBA00023277"/>
    </source>
</evidence>
<evidence type="ECO:0000256" key="2">
    <source>
        <dbReference type="ARBA" id="ARBA00022723"/>
    </source>
</evidence>
<keyword evidence="7" id="KW-1185">Reference proteome</keyword>
<keyword evidence="2" id="KW-0479">Metal-binding</keyword>
<evidence type="ECO:0000256" key="3">
    <source>
        <dbReference type="ARBA" id="ARBA00022842"/>
    </source>
</evidence>
<dbReference type="InterPro" id="IPR045244">
    <property type="entry name" value="PGM"/>
</dbReference>
<sequence length="212" mass="24522">MQISEIKIADIPDVDLSQLGVTKYGNFSVEVVDPVADYLELMENVFDFSLIRSLVSRPDFSRCNNKDEVVADFYFNTGWQMNFRRNLNDWEIDDFCQLLLQLDYTHIDQSKEDSLVWIASNDGTFSVKKCYSLLMKQTRFWNTSWPWKEIWRTKAPIKLDNVGNFFQYLRDILDHASTCEGIIGELAVPENTQSFEAKSGELYLCAYSGLSG</sequence>